<comment type="caution">
    <text evidence="8">The sequence shown here is derived from an EMBL/GenBank/DDBJ whole genome shotgun (WGS) entry which is preliminary data.</text>
</comment>
<name>A0A558AEF5_9PSEU</name>
<dbReference type="GO" id="GO:0005524">
    <property type="term" value="F:ATP binding"/>
    <property type="evidence" value="ECO:0007669"/>
    <property type="project" value="UniProtKB-KW"/>
</dbReference>
<keyword evidence="2" id="KW-0723">Serine/threonine-protein kinase</keyword>
<dbReference type="PANTHER" id="PTHR43289:SF6">
    <property type="entry name" value="SERINE_THREONINE-PROTEIN KINASE NEKL-3"/>
    <property type="match status" value="1"/>
</dbReference>
<evidence type="ECO:0000256" key="1">
    <source>
        <dbReference type="ARBA" id="ARBA00012513"/>
    </source>
</evidence>
<organism evidence="8 9">
    <name type="scientific">Amycolatopsis acidiphila</name>
    <dbReference type="NCBI Taxonomy" id="715473"/>
    <lineage>
        <taxon>Bacteria</taxon>
        <taxon>Bacillati</taxon>
        <taxon>Actinomycetota</taxon>
        <taxon>Actinomycetes</taxon>
        <taxon>Pseudonocardiales</taxon>
        <taxon>Pseudonocardiaceae</taxon>
        <taxon>Amycolatopsis</taxon>
    </lineage>
</organism>
<dbReference type="PROSITE" id="PS50011">
    <property type="entry name" value="PROTEIN_KINASE_DOM"/>
    <property type="match status" value="1"/>
</dbReference>
<dbReference type="Pfam" id="PF00069">
    <property type="entry name" value="Pkinase"/>
    <property type="match status" value="1"/>
</dbReference>
<dbReference type="GO" id="GO:0031179">
    <property type="term" value="P:peptide modification"/>
    <property type="evidence" value="ECO:0007669"/>
    <property type="project" value="InterPro"/>
</dbReference>
<dbReference type="EC" id="2.7.11.1" evidence="1"/>
<dbReference type="InterPro" id="IPR058053">
    <property type="entry name" value="RamC_C"/>
</dbReference>
<evidence type="ECO:0000256" key="2">
    <source>
        <dbReference type="ARBA" id="ARBA00022527"/>
    </source>
</evidence>
<dbReference type="InterPro" id="IPR053524">
    <property type="entry name" value="Aerial_hyphae_peptide-synth"/>
</dbReference>
<evidence type="ECO:0000313" key="8">
    <source>
        <dbReference type="EMBL" id="TVT22646.1"/>
    </source>
</evidence>
<protein>
    <recommendedName>
        <fullName evidence="1">non-specific serine/threonine protein kinase</fullName>
        <ecNumber evidence="1">2.7.11.1</ecNumber>
    </recommendedName>
</protein>
<dbReference type="OrthoDB" id="1492512at2"/>
<keyword evidence="6" id="KW-0067">ATP-binding</keyword>
<keyword evidence="3 8" id="KW-0808">Transferase</keyword>
<dbReference type="RefSeq" id="WP_144637773.1">
    <property type="nucleotide sequence ID" value="NZ_BNAX01000012.1"/>
</dbReference>
<dbReference type="CDD" id="cd04791">
    <property type="entry name" value="LanC_SerThrkinase"/>
    <property type="match status" value="1"/>
</dbReference>
<dbReference type="InterPro" id="IPR000719">
    <property type="entry name" value="Prot_kinase_dom"/>
</dbReference>
<evidence type="ECO:0000256" key="5">
    <source>
        <dbReference type="ARBA" id="ARBA00022777"/>
    </source>
</evidence>
<dbReference type="PANTHER" id="PTHR43289">
    <property type="entry name" value="MITOGEN-ACTIVATED PROTEIN KINASE KINASE KINASE 20-RELATED"/>
    <property type="match status" value="1"/>
</dbReference>
<dbReference type="SUPFAM" id="SSF56112">
    <property type="entry name" value="Protein kinase-like (PK-like)"/>
    <property type="match status" value="1"/>
</dbReference>
<proteinExistence type="predicted"/>
<keyword evidence="4" id="KW-0547">Nucleotide-binding</keyword>
<dbReference type="NCBIfam" id="NF038151">
    <property type="entry name" value="lanthi_synth_III"/>
    <property type="match status" value="1"/>
</dbReference>
<keyword evidence="9" id="KW-1185">Reference proteome</keyword>
<dbReference type="Gene3D" id="1.10.510.10">
    <property type="entry name" value="Transferase(Phosphotransferase) domain 1"/>
    <property type="match status" value="1"/>
</dbReference>
<dbReference type="SMART" id="SM00220">
    <property type="entry name" value="S_TKc"/>
    <property type="match status" value="1"/>
</dbReference>
<dbReference type="GO" id="GO:0004674">
    <property type="term" value="F:protein serine/threonine kinase activity"/>
    <property type="evidence" value="ECO:0007669"/>
    <property type="project" value="UniProtKB-KW"/>
</dbReference>
<sequence>MDLRYEAFCFVDPLFFDEQRGGGENGEEFSTAVPVPAHGWVCAERGVWRYLRRAVGDLPLQGWKIHVSGTPANAGRVLLEVSRYCFAHSISFKHLRTPQMVLANNSKYAPREGSGKLATIYPRDNNELKRALHGLSEVLSGEPGPYILSDLRYGEGPLHVRYGGFTEQWVEADGRRVLAVCKPDGTRVPDERTPTFKLPDWVTLPDCLEPHLAARRQGNPADFPYRVTSSLHFSNGGGVYLAQDKADGREVVLKEARPHAGLDRDHVDAVARLHREHDVLRRLAGIPGIPAVHRLFTVWEHHFMAMDRAPGLSLGSWLAHHYPLTRRDADDRDLPAYAERARAVLGRLERLLDAVHERGLVFGDLHPMNVLVDEDDQVSLVDFELAFPADGDTRPALGAPGFKAPPGYTGVAIDEYALAALGLWMFLPLNALLELAPGKLPGLLGFVRRRFGLPEDHAAGLLRPGIPPAATELDQPEPDWALVRKSIATAILAGATPERTDRLFPGDIEQFQVGGACFGVGAAGVLHALDIAGAGRYPEHEQWLLDSVRREPPTRPGFFDGAHGIAHVLENFGHSDEAGRLLDESAGLVAQTNDHSLKSGLAGIGLNLLHFADSRGDRDFLAQAVRIGARLAERTPEPPGKFAKAGLVSGWSGPALLFVRLYEHTGDAVWLDLADRALTRELEECVPTDDGSLQVRDGEARTLPYLAVGSAGVAIVAEHLAAYRPAAESVAKLPGLRESCRGEFVIHPGLCYGRAGLLAALAMGRHRGHDDTAERAIALHLSRFAWYAMPFRGGIAFPGNQLLRLSLDVETGGAGILLALAAVFDDRPVLPFLGGPRTSVRPDRGK</sequence>
<dbReference type="SMART" id="SM01260">
    <property type="entry name" value="LANC_like"/>
    <property type="match status" value="1"/>
</dbReference>
<dbReference type="Proteomes" id="UP000318578">
    <property type="component" value="Unassembled WGS sequence"/>
</dbReference>
<evidence type="ECO:0000256" key="3">
    <source>
        <dbReference type="ARBA" id="ARBA00022679"/>
    </source>
</evidence>
<dbReference type="InterPro" id="IPR011009">
    <property type="entry name" value="Kinase-like_dom_sf"/>
</dbReference>
<evidence type="ECO:0000256" key="6">
    <source>
        <dbReference type="ARBA" id="ARBA00022840"/>
    </source>
</evidence>
<evidence type="ECO:0000256" key="4">
    <source>
        <dbReference type="ARBA" id="ARBA00022741"/>
    </source>
</evidence>
<dbReference type="SUPFAM" id="SSF158745">
    <property type="entry name" value="LanC-like"/>
    <property type="match status" value="1"/>
</dbReference>
<gene>
    <name evidence="8" type="ORF">FNH06_12450</name>
</gene>
<accession>A0A558AEF5</accession>
<feature type="domain" description="Protein kinase" evidence="7">
    <location>
        <begin position="225"/>
        <end position="570"/>
    </location>
</feature>
<dbReference type="AlphaFoldDB" id="A0A558AEF5"/>
<dbReference type="EMBL" id="VJZA01000016">
    <property type="protein sequence ID" value="TVT22646.1"/>
    <property type="molecule type" value="Genomic_DNA"/>
</dbReference>
<dbReference type="Pfam" id="PF25816">
    <property type="entry name" value="RamC_N"/>
    <property type="match status" value="1"/>
</dbReference>
<dbReference type="InterPro" id="IPR057929">
    <property type="entry name" value="RamC_N"/>
</dbReference>
<evidence type="ECO:0000313" key="9">
    <source>
        <dbReference type="Proteomes" id="UP000318578"/>
    </source>
</evidence>
<dbReference type="InterPro" id="IPR007822">
    <property type="entry name" value="LANC-like"/>
</dbReference>
<keyword evidence="5" id="KW-0418">Kinase</keyword>
<dbReference type="Pfam" id="PF05147">
    <property type="entry name" value="LANC_like"/>
    <property type="match status" value="1"/>
</dbReference>
<reference evidence="8 9" key="1">
    <citation type="submission" date="2019-07" db="EMBL/GenBank/DDBJ databases">
        <title>New species of Amycolatopsis and Streptomyces.</title>
        <authorList>
            <person name="Duangmal K."/>
            <person name="Teo W.F.A."/>
            <person name="Lipun K."/>
        </authorList>
    </citation>
    <scope>NUCLEOTIDE SEQUENCE [LARGE SCALE GENOMIC DNA]</scope>
    <source>
        <strain evidence="8 9">JCM 30562</strain>
    </source>
</reference>
<evidence type="ECO:0000259" key="7">
    <source>
        <dbReference type="PROSITE" id="PS50011"/>
    </source>
</evidence>
<dbReference type="Gene3D" id="1.50.10.20">
    <property type="match status" value="2"/>
</dbReference>